<dbReference type="InterPro" id="IPR020846">
    <property type="entry name" value="MFS_dom"/>
</dbReference>
<keyword evidence="4 6" id="KW-1133">Transmembrane helix</keyword>
<dbReference type="EMBL" id="CP047418">
    <property type="protein sequence ID" value="QLL78559.1"/>
    <property type="molecule type" value="Genomic_DNA"/>
</dbReference>
<accession>A0A7H9EML2</accession>
<feature type="transmembrane region" description="Helical" evidence="6">
    <location>
        <begin position="203"/>
        <end position="221"/>
    </location>
</feature>
<dbReference type="Proteomes" id="UP000510886">
    <property type="component" value="Chromosome"/>
</dbReference>
<dbReference type="PANTHER" id="PTHR42718">
    <property type="entry name" value="MAJOR FACILITATOR SUPERFAMILY MULTIDRUG TRANSPORTER MFSC"/>
    <property type="match status" value="1"/>
</dbReference>
<evidence type="ECO:0000256" key="4">
    <source>
        <dbReference type="ARBA" id="ARBA00022989"/>
    </source>
</evidence>
<dbReference type="InterPro" id="IPR011701">
    <property type="entry name" value="MFS"/>
</dbReference>
<evidence type="ECO:0000256" key="2">
    <source>
        <dbReference type="ARBA" id="ARBA00022448"/>
    </source>
</evidence>
<feature type="transmembrane region" description="Helical" evidence="6">
    <location>
        <begin position="268"/>
        <end position="285"/>
    </location>
</feature>
<dbReference type="PRINTS" id="PR01036">
    <property type="entry name" value="TCRTETB"/>
</dbReference>
<feature type="transmembrane region" description="Helical" evidence="6">
    <location>
        <begin position="170"/>
        <end position="191"/>
    </location>
</feature>
<dbReference type="GO" id="GO:0005886">
    <property type="term" value="C:plasma membrane"/>
    <property type="evidence" value="ECO:0007669"/>
    <property type="project" value="UniProtKB-SubCell"/>
</dbReference>
<evidence type="ECO:0000256" key="6">
    <source>
        <dbReference type="SAM" id="Phobius"/>
    </source>
</evidence>
<dbReference type="KEGG" id="lsw:GTO87_08175"/>
<feature type="transmembrane region" description="Helical" evidence="6">
    <location>
        <begin position="84"/>
        <end position="107"/>
    </location>
</feature>
<organism evidence="8 9">
    <name type="scientific">Ligilactobacillus saerimneri</name>
    <dbReference type="NCBI Taxonomy" id="228229"/>
    <lineage>
        <taxon>Bacteria</taxon>
        <taxon>Bacillati</taxon>
        <taxon>Bacillota</taxon>
        <taxon>Bacilli</taxon>
        <taxon>Lactobacillales</taxon>
        <taxon>Lactobacillaceae</taxon>
        <taxon>Ligilactobacillus</taxon>
    </lineage>
</organism>
<dbReference type="GO" id="GO:0022857">
    <property type="term" value="F:transmembrane transporter activity"/>
    <property type="evidence" value="ECO:0007669"/>
    <property type="project" value="InterPro"/>
</dbReference>
<dbReference type="SUPFAM" id="SSF103473">
    <property type="entry name" value="MFS general substrate transporter"/>
    <property type="match status" value="1"/>
</dbReference>
<evidence type="ECO:0000313" key="9">
    <source>
        <dbReference type="Proteomes" id="UP000510886"/>
    </source>
</evidence>
<dbReference type="PROSITE" id="PS50850">
    <property type="entry name" value="MFS"/>
    <property type="match status" value="1"/>
</dbReference>
<evidence type="ECO:0000259" key="7">
    <source>
        <dbReference type="PROSITE" id="PS50850"/>
    </source>
</evidence>
<keyword evidence="3 6" id="KW-0812">Transmembrane</keyword>
<protein>
    <submittedName>
        <fullName evidence="8">MFS transporter</fullName>
    </submittedName>
</protein>
<sequence length="455" mass="49779">MSMRTSRVQIDTKTRLIVSAVLLLSTFISLGSQTMMVTALPVISHQMHVSLNITQLLTTAYTLVIGIVTPLSSNLYEKYSNRQVYLGIIGTFIVGTLVGCFASNFYSLLLARLIQACAGGLLMSFQMTTMISIYPPQRRGTILGISSLVVAFGPAIGPTLSGIILNYLNWHYLFILILPLMILLWVISLFTFPNYSTPRPIKIDLVSVFESLIGSGLALFSMSVFGYNWAVASVMLLVGIGILYIFVKRQLRLKQPLLKVAILKERSFRLMTMVGMLAFSVLLGTEQLIPVFTENVSRVSSMESGMILLPGAIVNALCAALVGRYYDAHGPKGLIFSGAILMLIATIPFLTITQDTPIWLMTVAYAIRMAGNAMIFSPAMSESFVAVAHEDISHATALNNSLRQISGAISVTLLIVIAGLPHSLVTGMRVAIWVTVFCILCLSVIFAFYLKHKQK</sequence>
<dbReference type="AlphaFoldDB" id="A0A7H9EML2"/>
<dbReference type="InterPro" id="IPR036259">
    <property type="entry name" value="MFS_trans_sf"/>
</dbReference>
<feature type="transmembrane region" description="Helical" evidence="6">
    <location>
        <begin position="358"/>
        <end position="376"/>
    </location>
</feature>
<feature type="transmembrane region" description="Helical" evidence="6">
    <location>
        <begin position="227"/>
        <end position="247"/>
    </location>
</feature>
<feature type="transmembrane region" description="Helical" evidence="6">
    <location>
        <begin position="430"/>
        <end position="450"/>
    </location>
</feature>
<comment type="subcellular location">
    <subcellularLocation>
        <location evidence="1">Cell membrane</location>
        <topology evidence="1">Multi-pass membrane protein</topology>
    </subcellularLocation>
</comment>
<dbReference type="Gene3D" id="1.20.1250.20">
    <property type="entry name" value="MFS general substrate transporter like domains"/>
    <property type="match status" value="1"/>
</dbReference>
<feature type="transmembrane region" description="Helical" evidence="6">
    <location>
        <begin position="305"/>
        <end position="326"/>
    </location>
</feature>
<feature type="transmembrane region" description="Helical" evidence="6">
    <location>
        <begin position="113"/>
        <end position="134"/>
    </location>
</feature>
<evidence type="ECO:0000313" key="8">
    <source>
        <dbReference type="EMBL" id="QLL78559.1"/>
    </source>
</evidence>
<keyword evidence="5 6" id="KW-0472">Membrane</keyword>
<evidence type="ECO:0000256" key="3">
    <source>
        <dbReference type="ARBA" id="ARBA00022692"/>
    </source>
</evidence>
<dbReference type="Gene3D" id="1.20.1720.10">
    <property type="entry name" value="Multidrug resistance protein D"/>
    <property type="match status" value="1"/>
</dbReference>
<feature type="transmembrane region" description="Helical" evidence="6">
    <location>
        <begin position="333"/>
        <end position="352"/>
    </location>
</feature>
<dbReference type="Pfam" id="PF07690">
    <property type="entry name" value="MFS_1"/>
    <property type="match status" value="1"/>
</dbReference>
<evidence type="ECO:0000256" key="5">
    <source>
        <dbReference type="ARBA" id="ARBA00023136"/>
    </source>
</evidence>
<evidence type="ECO:0000256" key="1">
    <source>
        <dbReference type="ARBA" id="ARBA00004651"/>
    </source>
</evidence>
<proteinExistence type="predicted"/>
<name>A0A7H9EML2_9LACO</name>
<feature type="transmembrane region" description="Helical" evidence="6">
    <location>
        <begin position="405"/>
        <end position="424"/>
    </location>
</feature>
<keyword evidence="2" id="KW-0813">Transport</keyword>
<feature type="transmembrane region" description="Helical" evidence="6">
    <location>
        <begin position="141"/>
        <end position="164"/>
    </location>
</feature>
<feature type="transmembrane region" description="Helical" evidence="6">
    <location>
        <begin position="49"/>
        <end position="72"/>
    </location>
</feature>
<gene>
    <name evidence="8" type="ORF">GTO87_08175</name>
</gene>
<dbReference type="PANTHER" id="PTHR42718:SF24">
    <property type="entry name" value="MAJOR FACILITATOR SUPERFAMILY (MFS) PROFILE DOMAIN-CONTAINING PROTEIN"/>
    <property type="match status" value="1"/>
</dbReference>
<dbReference type="RefSeq" id="WP_180848735.1">
    <property type="nucleotide sequence ID" value="NZ_CP047418.1"/>
</dbReference>
<feature type="domain" description="Major facilitator superfamily (MFS) profile" evidence="7">
    <location>
        <begin position="18"/>
        <end position="455"/>
    </location>
</feature>
<reference evidence="8 9" key="1">
    <citation type="submission" date="2020-01" db="EMBL/GenBank/DDBJ databases">
        <title>Complete and circular genome sequences of six lactobacillus isolates from horses.</title>
        <authorList>
            <person name="Hassan H.M."/>
        </authorList>
    </citation>
    <scope>NUCLEOTIDE SEQUENCE [LARGE SCALE GENOMIC DNA]</scope>
    <source>
        <strain evidence="8 9">1A</strain>
    </source>
</reference>